<dbReference type="InterPro" id="IPR014756">
    <property type="entry name" value="Ig_E-set"/>
</dbReference>
<protein>
    <submittedName>
        <fullName evidence="6">Glycogen debranching protein GlgX</fullName>
    </submittedName>
</protein>
<dbReference type="RefSeq" id="WP_137448505.1">
    <property type="nucleotide sequence ID" value="NZ_SZZH01000001.1"/>
</dbReference>
<dbReference type="InterPro" id="IPR017853">
    <property type="entry name" value="GH"/>
</dbReference>
<dbReference type="InterPro" id="IPR013780">
    <property type="entry name" value="Glyco_hydro_b"/>
</dbReference>
<dbReference type="OrthoDB" id="3236218at2"/>
<dbReference type="PANTHER" id="PTHR43002">
    <property type="entry name" value="GLYCOGEN DEBRANCHING ENZYME"/>
    <property type="match status" value="1"/>
</dbReference>
<dbReference type="Proteomes" id="UP000306985">
    <property type="component" value="Unassembled WGS sequence"/>
</dbReference>
<comment type="similarity">
    <text evidence="1">Belongs to the glycosyl hydrolase 13 family.</text>
</comment>
<feature type="region of interest" description="Disordered" evidence="4">
    <location>
        <begin position="484"/>
        <end position="508"/>
    </location>
</feature>
<organism evidence="6 7">
    <name type="scientific">Nakamurella flava</name>
    <dbReference type="NCBI Taxonomy" id="2576308"/>
    <lineage>
        <taxon>Bacteria</taxon>
        <taxon>Bacillati</taxon>
        <taxon>Actinomycetota</taxon>
        <taxon>Actinomycetes</taxon>
        <taxon>Nakamurellales</taxon>
        <taxon>Nakamurellaceae</taxon>
        <taxon>Nakamurella</taxon>
    </lineage>
</organism>
<dbReference type="GO" id="GO:0004135">
    <property type="term" value="F:amylo-alpha-1,6-glucosidase activity"/>
    <property type="evidence" value="ECO:0007669"/>
    <property type="project" value="InterPro"/>
</dbReference>
<dbReference type="Gene3D" id="3.20.20.80">
    <property type="entry name" value="Glycosidases"/>
    <property type="match status" value="1"/>
</dbReference>
<dbReference type="InterPro" id="IPR004193">
    <property type="entry name" value="Glyco_hydro_13_N"/>
</dbReference>
<evidence type="ECO:0000259" key="5">
    <source>
        <dbReference type="SMART" id="SM00642"/>
    </source>
</evidence>
<dbReference type="InterPro" id="IPR013783">
    <property type="entry name" value="Ig-like_fold"/>
</dbReference>
<comment type="caution">
    <text evidence="6">The sequence shown here is derived from an EMBL/GenBank/DDBJ whole genome shotgun (WGS) entry which is preliminary data.</text>
</comment>
<dbReference type="SUPFAM" id="SSF51445">
    <property type="entry name" value="(Trans)glycosidases"/>
    <property type="match status" value="1"/>
</dbReference>
<dbReference type="Pfam" id="PF02922">
    <property type="entry name" value="CBM_48"/>
    <property type="match status" value="1"/>
</dbReference>
<dbReference type="EMBL" id="SZZH01000001">
    <property type="protein sequence ID" value="TKV61201.1"/>
    <property type="molecule type" value="Genomic_DNA"/>
</dbReference>
<feature type="domain" description="Glycosyl hydrolase family 13 catalytic" evidence="5">
    <location>
        <begin position="169"/>
        <end position="587"/>
    </location>
</feature>
<evidence type="ECO:0000256" key="3">
    <source>
        <dbReference type="ARBA" id="ARBA00023295"/>
    </source>
</evidence>
<dbReference type="SUPFAM" id="SSF51011">
    <property type="entry name" value="Glycosyl hydrolase domain"/>
    <property type="match status" value="1"/>
</dbReference>
<keyword evidence="7" id="KW-1185">Reference proteome</keyword>
<name>A0A4U6QLI2_9ACTN</name>
<dbReference type="GO" id="GO:0005980">
    <property type="term" value="P:glycogen catabolic process"/>
    <property type="evidence" value="ECO:0007669"/>
    <property type="project" value="InterPro"/>
</dbReference>
<proteinExistence type="inferred from homology"/>
<dbReference type="InterPro" id="IPR011837">
    <property type="entry name" value="Glycogen_debranch_GlgX"/>
</dbReference>
<dbReference type="SUPFAM" id="SSF81296">
    <property type="entry name" value="E set domains"/>
    <property type="match status" value="1"/>
</dbReference>
<evidence type="ECO:0000256" key="1">
    <source>
        <dbReference type="ARBA" id="ARBA00008061"/>
    </source>
</evidence>
<dbReference type="CDD" id="cd02856">
    <property type="entry name" value="E_set_GDE_Isoamylase_N"/>
    <property type="match status" value="1"/>
</dbReference>
<dbReference type="InterPro" id="IPR006047">
    <property type="entry name" value="GH13_cat_dom"/>
</dbReference>
<dbReference type="CDD" id="cd11326">
    <property type="entry name" value="AmyAc_Glg_debranch"/>
    <property type="match status" value="1"/>
</dbReference>
<dbReference type="Gene3D" id="2.60.40.10">
    <property type="entry name" value="Immunoglobulins"/>
    <property type="match status" value="1"/>
</dbReference>
<keyword evidence="2" id="KW-0378">Hydrolase</keyword>
<keyword evidence="3" id="KW-0326">Glycosidase</keyword>
<feature type="compositionally biased region" description="Basic and acidic residues" evidence="4">
    <location>
        <begin position="484"/>
        <end position="500"/>
    </location>
</feature>
<sequence>MQVIPGRPHPLGVTTDPHAGPGCWNVAVASSAAERVWFCLLDTDPDTGGVTETRVELPAVDAGVWHGRVLGLRPGQRYGFRVDGPWDPAAGQLANPAKLLVDPYARAVVGDLVVGPAIYAHDVDDPSRPSTLDSAGSVPHSVIVAGAAVGARPDWNRPDTAIADTVLYELHVKGFTQLHPDVPAELRGTYAGLAHPAAVAHLTDLGITAVELLPVQHHVAETFLLDKGLDNYWGYNTIGFHAPHPGYSAAARAGDPAGAVDEFQDMVRTLHAAGIAVILDVVYNHTAEAGPTGPTLAYRGLDNANYYRLAPEDPSAYIDTTGCGNSLNVGHPTTLRLILDSLRYWVTEMGVDGFRFDLAPTLARSDGAFSDHAAFFEIAAQDPVLAEVTLIAEPWDVGQGDSYDIGRFPPGWSEWNGRFRDTVRDFWRSHDDRLPDLVTRFLGSADLYGGDRLADRRGPDASINLVTVHDGFTLADLVSYDHKHNEANGEDNRDGTDDNRSWNCGVEGPTDDPTVVGLRAAQTRALLATLLLARGVPLLLGGDERGRSQQGNNNAYCQDSALSWWDWTALRTPAAEALHAFTRDLLRVRRDHPVLRRHRYPPAAGERCYTPAGDPMTGTDWADGAAKSVTIVLDGRVEPVGSDPERAPGAVAADTDVLAVLVNAWWEPLDFTVPADVVGAGDDWCVVVDSLTPDRAGTTVSAGRVTVGPRSLLLLTPSSMDRPATTR</sequence>
<evidence type="ECO:0000256" key="4">
    <source>
        <dbReference type="SAM" id="MobiDB-lite"/>
    </source>
</evidence>
<evidence type="ECO:0000256" key="2">
    <source>
        <dbReference type="ARBA" id="ARBA00022801"/>
    </source>
</evidence>
<dbReference type="AlphaFoldDB" id="A0A4U6QLI2"/>
<evidence type="ECO:0000313" key="6">
    <source>
        <dbReference type="EMBL" id="TKV61201.1"/>
    </source>
</evidence>
<dbReference type="Gene3D" id="2.60.40.1180">
    <property type="entry name" value="Golgi alpha-mannosidase II"/>
    <property type="match status" value="1"/>
</dbReference>
<gene>
    <name evidence="6" type="primary">glgX</name>
    <name evidence="6" type="ORF">FDO65_06140</name>
</gene>
<evidence type="ECO:0000313" key="7">
    <source>
        <dbReference type="Proteomes" id="UP000306985"/>
    </source>
</evidence>
<dbReference type="InterPro" id="IPR044505">
    <property type="entry name" value="GlgX_Isoamylase_N_E_set"/>
</dbReference>
<accession>A0A4U6QLI2</accession>
<dbReference type="NCBIfam" id="TIGR02100">
    <property type="entry name" value="glgX_debranch"/>
    <property type="match status" value="1"/>
</dbReference>
<dbReference type="SMART" id="SM00642">
    <property type="entry name" value="Aamy"/>
    <property type="match status" value="1"/>
</dbReference>
<reference evidence="6 7" key="1">
    <citation type="submission" date="2019-05" db="EMBL/GenBank/DDBJ databases">
        <title>Nakamurella sp. N5BH11, whole genome shotgun sequence.</title>
        <authorList>
            <person name="Tuo L."/>
        </authorList>
    </citation>
    <scope>NUCLEOTIDE SEQUENCE [LARGE SCALE GENOMIC DNA]</scope>
    <source>
        <strain evidence="6 7">N5BH11</strain>
    </source>
</reference>